<feature type="transmembrane region" description="Helical" evidence="9">
    <location>
        <begin position="287"/>
        <end position="307"/>
    </location>
</feature>
<organism evidence="10 11">
    <name type="scientific">Fluviispira multicolorata</name>
    <dbReference type="NCBI Taxonomy" id="2654512"/>
    <lineage>
        <taxon>Bacteria</taxon>
        <taxon>Pseudomonadati</taxon>
        <taxon>Bdellovibrionota</taxon>
        <taxon>Oligoflexia</taxon>
        <taxon>Silvanigrellales</taxon>
        <taxon>Silvanigrellaceae</taxon>
        <taxon>Fluviispira</taxon>
    </lineage>
</organism>
<sequence length="576" mass="63297">MNAHDFLFLFLFLFMFILFILSYPLGNFIFKVMNGEKTFLHYFLLPIEKRIYKIAKIDSDESQSWQKYSLDIIIFSAFLFALTFFILKFQHIFPLNPQNFPGLPTDLAFNTAVSFLTNTNWQAYSGETTMSYFSQMVALSSNNFLSAAIGLAACIAIIRGLVQEKSVGLGCFWVDLCRSTLYILLPLSLIFAIFYISQGIIQNFLAYIHVKTLEGVEQILPQGPVASQVAIKLLGVNGGGFFNANAAHPYENPTALSHFFQMISIFLIPSALVFTFGKMANYMKHAFAIWISMTILFLASAILVAYFEYQGNPNFIDTLGLSSSINMEGKEARFGIFSSSLFTSVTTAASCGAVANSHSSLTPLGGMFALINMLLNEVIFGGVGSGLYGMILFIILAVFIAGLMIGRTPEYLGKKIEERDIKIAIIPVISVSFVILVLLAISSMVQSGFSSIGNPGPHGFTEMLYAYTSSAQNNGSAFGSLNANTPFWNYTTSIAMLAGRYLNLIPLLAIAGSLIQKKKKPITENSFKIDGFLFISLLIGTILILGLLVYLPSLSLGPIMEYLQMTNGKIIEIGGK</sequence>
<feature type="transmembrane region" description="Helical" evidence="9">
    <location>
        <begin position="144"/>
        <end position="162"/>
    </location>
</feature>
<feature type="transmembrane region" description="Helical" evidence="9">
    <location>
        <begin position="182"/>
        <end position="201"/>
    </location>
</feature>
<dbReference type="EMBL" id="WFLN01000004">
    <property type="protein sequence ID" value="KAB8033509.1"/>
    <property type="molecule type" value="Genomic_DNA"/>
</dbReference>
<protein>
    <recommendedName>
        <fullName evidence="9">Potassium-transporting ATPase potassium-binding subunit</fullName>
    </recommendedName>
    <alternativeName>
        <fullName evidence="9">ATP phosphohydrolase [potassium-transporting] A chain</fullName>
    </alternativeName>
    <alternativeName>
        <fullName evidence="9">Potassium-binding and translocating subunit A</fullName>
    </alternativeName>
    <alternativeName>
        <fullName evidence="9">Potassium-translocating ATPase A chain</fullName>
    </alternativeName>
</protein>
<proteinExistence type="inferred from homology"/>
<feature type="transmembrane region" description="Helical" evidence="9">
    <location>
        <begin position="425"/>
        <end position="445"/>
    </location>
</feature>
<feature type="transmembrane region" description="Helical" evidence="9">
    <location>
        <begin position="532"/>
        <end position="551"/>
    </location>
</feature>
<evidence type="ECO:0000256" key="8">
    <source>
        <dbReference type="ARBA" id="ARBA00023136"/>
    </source>
</evidence>
<evidence type="ECO:0000313" key="10">
    <source>
        <dbReference type="EMBL" id="KAB8033509.1"/>
    </source>
</evidence>
<evidence type="ECO:0000256" key="4">
    <source>
        <dbReference type="ARBA" id="ARBA00022692"/>
    </source>
</evidence>
<dbReference type="GO" id="GO:0030955">
    <property type="term" value="F:potassium ion binding"/>
    <property type="evidence" value="ECO:0007669"/>
    <property type="project" value="UniProtKB-UniRule"/>
</dbReference>
<feature type="transmembrane region" description="Helical" evidence="9">
    <location>
        <begin position="72"/>
        <end position="93"/>
    </location>
</feature>
<dbReference type="InterPro" id="IPR004623">
    <property type="entry name" value="KdpA"/>
</dbReference>
<comment type="similarity">
    <text evidence="9">Belongs to the KdpA family.</text>
</comment>
<dbReference type="PANTHER" id="PTHR30607:SF2">
    <property type="entry name" value="POTASSIUM-TRANSPORTING ATPASE POTASSIUM-BINDING SUBUNIT"/>
    <property type="match status" value="1"/>
</dbReference>
<evidence type="ECO:0000256" key="7">
    <source>
        <dbReference type="ARBA" id="ARBA00023065"/>
    </source>
</evidence>
<keyword evidence="1 9" id="KW-0813">Transport</keyword>
<keyword evidence="3 9" id="KW-0633">Potassium transport</keyword>
<dbReference type="PANTHER" id="PTHR30607">
    <property type="entry name" value="POTASSIUM-TRANSPORTING ATPASE A CHAIN"/>
    <property type="match status" value="1"/>
</dbReference>
<evidence type="ECO:0000256" key="6">
    <source>
        <dbReference type="ARBA" id="ARBA00022989"/>
    </source>
</evidence>
<evidence type="ECO:0000256" key="1">
    <source>
        <dbReference type="ARBA" id="ARBA00022448"/>
    </source>
</evidence>
<gene>
    <name evidence="9 10" type="primary">kdpA</name>
    <name evidence="10" type="ORF">GCL57_02050</name>
</gene>
<accession>A0A833JF25</accession>
<dbReference type="Proteomes" id="UP000442694">
    <property type="component" value="Unassembled WGS sequence"/>
</dbReference>
<dbReference type="AlphaFoldDB" id="A0A833JF25"/>
<dbReference type="Pfam" id="PF03814">
    <property type="entry name" value="KdpA"/>
    <property type="match status" value="1"/>
</dbReference>
<comment type="caution">
    <text evidence="10">The sequence shown here is derived from an EMBL/GenBank/DDBJ whole genome shotgun (WGS) entry which is preliminary data.</text>
</comment>
<comment type="subcellular location">
    <subcellularLocation>
        <location evidence="9">Cell membrane</location>
        <topology evidence="9">Multi-pass membrane protein</topology>
    </subcellularLocation>
</comment>
<dbReference type="RefSeq" id="WP_152211595.1">
    <property type="nucleotide sequence ID" value="NZ_WFLN01000004.1"/>
</dbReference>
<keyword evidence="4 9" id="KW-0812">Transmembrane</keyword>
<feature type="transmembrane region" description="Helical" evidence="9">
    <location>
        <begin position="487"/>
        <end position="511"/>
    </location>
</feature>
<comment type="function">
    <text evidence="9">Part of the high-affinity ATP-driven potassium transport (or Kdp) system, which catalyzes the hydrolysis of ATP coupled with the electrogenic transport of potassium into the cytoplasm. This subunit binds the extracellular potassium ions and delivers the ions to the membrane domain of KdpB through an intramembrane tunnel.</text>
</comment>
<evidence type="ECO:0000256" key="3">
    <source>
        <dbReference type="ARBA" id="ARBA00022538"/>
    </source>
</evidence>
<feature type="transmembrane region" description="Helical" evidence="9">
    <location>
        <begin position="255"/>
        <end position="275"/>
    </location>
</feature>
<feature type="transmembrane region" description="Helical" evidence="9">
    <location>
        <begin position="386"/>
        <end position="405"/>
    </location>
</feature>
<dbReference type="GO" id="GO:0005886">
    <property type="term" value="C:plasma membrane"/>
    <property type="evidence" value="ECO:0007669"/>
    <property type="project" value="UniProtKB-SubCell"/>
</dbReference>
<evidence type="ECO:0000256" key="5">
    <source>
        <dbReference type="ARBA" id="ARBA00022958"/>
    </source>
</evidence>
<dbReference type="HAMAP" id="MF_00275">
    <property type="entry name" value="KdpA"/>
    <property type="match status" value="1"/>
</dbReference>
<comment type="subunit">
    <text evidence="9">The system is composed of three essential subunits: KdpA, KdpB and KdpC.</text>
</comment>
<reference evidence="10 11" key="1">
    <citation type="submission" date="2019-10" db="EMBL/GenBank/DDBJ databases">
        <title>New genus of Silvanigrellaceae.</title>
        <authorList>
            <person name="Pitt A."/>
            <person name="Hahn M.W."/>
        </authorList>
    </citation>
    <scope>NUCLEOTIDE SEQUENCE [LARGE SCALE GENOMIC DNA]</scope>
    <source>
        <strain evidence="10 11">33A1-SZDP</strain>
    </source>
</reference>
<feature type="transmembrane region" description="Helical" evidence="9">
    <location>
        <begin position="6"/>
        <end position="30"/>
    </location>
</feature>
<dbReference type="NCBIfam" id="TIGR00680">
    <property type="entry name" value="kdpA"/>
    <property type="match status" value="1"/>
</dbReference>
<keyword evidence="7 9" id="KW-0406">Ion transport</keyword>
<evidence type="ECO:0000256" key="9">
    <source>
        <dbReference type="HAMAP-Rule" id="MF_00275"/>
    </source>
</evidence>
<keyword evidence="11" id="KW-1185">Reference proteome</keyword>
<evidence type="ECO:0000313" key="11">
    <source>
        <dbReference type="Proteomes" id="UP000442694"/>
    </source>
</evidence>
<name>A0A833JF25_9BACT</name>
<dbReference type="GO" id="GO:0008556">
    <property type="term" value="F:P-type potassium transmembrane transporter activity"/>
    <property type="evidence" value="ECO:0007669"/>
    <property type="project" value="InterPro"/>
</dbReference>
<keyword evidence="2 9" id="KW-1003">Cell membrane</keyword>
<evidence type="ECO:0000256" key="2">
    <source>
        <dbReference type="ARBA" id="ARBA00022475"/>
    </source>
</evidence>
<keyword evidence="8 9" id="KW-0472">Membrane</keyword>
<dbReference type="PIRSF" id="PIRSF001294">
    <property type="entry name" value="K_ATPaseA"/>
    <property type="match status" value="1"/>
</dbReference>
<keyword evidence="6 9" id="KW-1133">Transmembrane helix</keyword>
<keyword evidence="5 9" id="KW-0630">Potassium</keyword>